<protein>
    <submittedName>
        <fullName evidence="2">Uncharacterized protein</fullName>
    </submittedName>
</protein>
<accession>A0ABP0JZW4</accession>
<keyword evidence="1" id="KW-1133">Transmembrane helix</keyword>
<comment type="caution">
    <text evidence="2">The sequence shown here is derived from an EMBL/GenBank/DDBJ whole genome shotgun (WGS) entry which is preliminary data.</text>
</comment>
<feature type="transmembrane region" description="Helical" evidence="1">
    <location>
        <begin position="181"/>
        <end position="204"/>
    </location>
</feature>
<feature type="transmembrane region" description="Helical" evidence="1">
    <location>
        <begin position="69"/>
        <end position="89"/>
    </location>
</feature>
<dbReference type="EMBL" id="CAXAMN010006880">
    <property type="protein sequence ID" value="CAK9019507.1"/>
    <property type="molecule type" value="Genomic_DNA"/>
</dbReference>
<feature type="transmembrane region" description="Helical" evidence="1">
    <location>
        <begin position="31"/>
        <end position="57"/>
    </location>
</feature>
<organism evidence="2 3">
    <name type="scientific">Durusdinium trenchii</name>
    <dbReference type="NCBI Taxonomy" id="1381693"/>
    <lineage>
        <taxon>Eukaryota</taxon>
        <taxon>Sar</taxon>
        <taxon>Alveolata</taxon>
        <taxon>Dinophyceae</taxon>
        <taxon>Suessiales</taxon>
        <taxon>Symbiodiniaceae</taxon>
        <taxon>Durusdinium</taxon>
    </lineage>
</organism>
<keyword evidence="1" id="KW-0812">Transmembrane</keyword>
<proteinExistence type="predicted"/>
<gene>
    <name evidence="2" type="ORF">CCMP2556_LOCUS13684</name>
</gene>
<evidence type="ECO:0000313" key="3">
    <source>
        <dbReference type="Proteomes" id="UP001642484"/>
    </source>
</evidence>
<name>A0ABP0JZW4_9DINO</name>
<evidence type="ECO:0000256" key="1">
    <source>
        <dbReference type="SAM" id="Phobius"/>
    </source>
</evidence>
<sequence length="219" mass="24219">MADQLVNGAGAGGPQLRRMNTAQVVDVSSGFLTAMLCAGSLSHVISIIPLGFGMYVAISNWNEKCDQYLQLWLVLNGVIQLILLVPAVISTCEAQKAAQDKELIAYVYRKKQAEEEGRAFEQNVDIEERLASKQTPGWASKIMKYSQWPTFIWLAIGILWESQSTDRTCLHLIRQWTNGIIIFQLAFPCFACCCMLCFGVGGLVGNLDMEQAQPLNAPL</sequence>
<dbReference type="Proteomes" id="UP001642484">
    <property type="component" value="Unassembled WGS sequence"/>
</dbReference>
<evidence type="ECO:0000313" key="2">
    <source>
        <dbReference type="EMBL" id="CAK9019507.1"/>
    </source>
</evidence>
<keyword evidence="3" id="KW-1185">Reference proteome</keyword>
<keyword evidence="1" id="KW-0472">Membrane</keyword>
<reference evidence="2 3" key="1">
    <citation type="submission" date="2024-02" db="EMBL/GenBank/DDBJ databases">
        <authorList>
            <person name="Chen Y."/>
            <person name="Shah S."/>
            <person name="Dougan E. K."/>
            <person name="Thang M."/>
            <person name="Chan C."/>
        </authorList>
    </citation>
    <scope>NUCLEOTIDE SEQUENCE [LARGE SCALE GENOMIC DNA]</scope>
</reference>